<comment type="caution">
    <text evidence="3">The sequence shown here is derived from an EMBL/GenBank/DDBJ whole genome shotgun (WGS) entry which is preliminary data.</text>
</comment>
<feature type="region of interest" description="Disordered" evidence="1">
    <location>
        <begin position="1"/>
        <end position="55"/>
    </location>
</feature>
<feature type="region of interest" description="Disordered" evidence="1">
    <location>
        <begin position="374"/>
        <end position="396"/>
    </location>
</feature>
<feature type="transmembrane region" description="Helical" evidence="2">
    <location>
        <begin position="769"/>
        <end position="791"/>
    </location>
</feature>
<gene>
    <name evidence="3" type="ORF">P174DRAFT_468954</name>
</gene>
<keyword evidence="4" id="KW-1185">Reference proteome</keyword>
<feature type="compositionally biased region" description="Low complexity" evidence="1">
    <location>
        <begin position="946"/>
        <end position="964"/>
    </location>
</feature>
<evidence type="ECO:0000313" key="4">
    <source>
        <dbReference type="Proteomes" id="UP000234474"/>
    </source>
</evidence>
<dbReference type="PANTHER" id="PTHR24216">
    <property type="entry name" value="PAXILLIN-RELATED"/>
    <property type="match status" value="1"/>
</dbReference>
<feature type="compositionally biased region" description="Polar residues" evidence="1">
    <location>
        <begin position="655"/>
        <end position="667"/>
    </location>
</feature>
<feature type="compositionally biased region" description="Basic and acidic residues" evidence="1">
    <location>
        <begin position="560"/>
        <end position="584"/>
    </location>
</feature>
<evidence type="ECO:0000256" key="2">
    <source>
        <dbReference type="SAM" id="Phobius"/>
    </source>
</evidence>
<dbReference type="Proteomes" id="UP000234474">
    <property type="component" value="Unassembled WGS sequence"/>
</dbReference>
<accession>A0A2I1CNU2</accession>
<dbReference type="GeneID" id="36537893"/>
<feature type="region of interest" description="Disordered" evidence="1">
    <location>
        <begin position="876"/>
        <end position="1110"/>
    </location>
</feature>
<feature type="region of interest" description="Disordered" evidence="1">
    <location>
        <begin position="648"/>
        <end position="667"/>
    </location>
</feature>
<feature type="region of interest" description="Disordered" evidence="1">
    <location>
        <begin position="677"/>
        <end position="707"/>
    </location>
</feature>
<evidence type="ECO:0000313" key="3">
    <source>
        <dbReference type="EMBL" id="PKX99304.1"/>
    </source>
</evidence>
<feature type="region of interest" description="Disordered" evidence="1">
    <location>
        <begin position="526"/>
        <end position="593"/>
    </location>
</feature>
<feature type="region of interest" description="Disordered" evidence="1">
    <location>
        <begin position="297"/>
        <end position="341"/>
    </location>
</feature>
<dbReference type="STRING" id="1392255.A0A2I1CNU2"/>
<feature type="compositionally biased region" description="Pro residues" evidence="1">
    <location>
        <begin position="1066"/>
        <end position="1087"/>
    </location>
</feature>
<sequence>MSRGEMAPQPKRPEMQLQIPQVPNFPLSSPITEEISSPAASSDEDREIERSRPFDYLTKASDKNPFLKAEFTSAGRDRLVEREIGVFDTARGAAQGDKPKGLNLITDLPIGVPKIQTGAAGPAFVDLNDLKVLAKVRERERTSQKIRGILKNGTAQGFQRLPDEASELGRRRLSWLRSENTTSPKKKKKYKDELSPSDRPIMIGYTVPFEESSQSQDDGAKGPDSAGSQRTPMTPSIVVTPAKDDGFWQGLAPDFHRPRATSSIYSQRTSFIGNGRPEIPPVPAIPASHFEERGNQLDVSRRESVLSTRKQRSFSTGTEFEEDDGPRQGLRARSFSTESSKRGLDRLSVMTDTNRHQSQGWWTYLLSPMLGRSSTIASRSTPTRTERPPMPTLLTNSTVSSDEWWEKEVSYFSPDTPETTVATRGEVTNWQEGDANPFADVNTADEKKSVEMMFQGEPIQGAAAEYYQACAHELFSGRPYFECINHVCSITPKDGIPVLLAGSIAEPQSNEKNLLIDVDDDVSHLGPVNPFESASQSGARSISGTTAVDDQLASPLISNTEKKYLEEATPEEPRGKSPEPEPIAREPPVYAGDRPEKQASHLFFQPTNTITPAATNINIQPPEPLPPASGAPQERIIPQYIVVPSQNLGGGGRLQPQTPDATSPGLQQATVRSGSIPLTEMASGPAPAYTAHRSASPPLPPRIDPAPITREQMTHPWFERERIETRRRRLEKEDAIGRKAGGLWRGRGCLSNKGCFGRPGREGRLRRRWYMAITTFFVLIVVVAVVLAVMLTRKGDDTPVQSQWLNLTGYPPMPTGIATIAGSEPQTQNSGCITPSTLWSCALPPEQQPGNKPYAPNQPSFRVEIRFRNGTYANSTTAASTLSHKTRDISGSFNPSPSPQVSKTRPSWAIRPIKTPSPTQAKRPPSSSPSSRPPPSLHPDYPADPTAPSQTSSPSSHLPISTLTAQPQPLPSIHSLNPSPCASTTEAWTQNTTASTRTSTAPSSSRALPLSTAAQQTTPPQTPTAAPARPTPASAAHGHRLASSCRSGRSRLARARHSSAVILAPAPVPVLVPHPPRLPCHLPPPPQGRAARLHPPPPRTSSGRGHSRTQ</sequence>
<name>A0A2I1CNU2_ASPN1</name>
<feature type="compositionally biased region" description="Low complexity" evidence="1">
    <location>
        <begin position="992"/>
        <end position="1047"/>
    </location>
</feature>
<feature type="compositionally biased region" description="Basic residues" evidence="1">
    <location>
        <begin position="1048"/>
        <end position="1057"/>
    </location>
</feature>
<feature type="compositionally biased region" description="Polar residues" evidence="1">
    <location>
        <begin position="974"/>
        <end position="991"/>
    </location>
</feature>
<organism evidence="3 4">
    <name type="scientific">Aspergillus novofumigatus (strain IBT 16806)</name>
    <dbReference type="NCBI Taxonomy" id="1392255"/>
    <lineage>
        <taxon>Eukaryota</taxon>
        <taxon>Fungi</taxon>
        <taxon>Dikarya</taxon>
        <taxon>Ascomycota</taxon>
        <taxon>Pezizomycotina</taxon>
        <taxon>Eurotiomycetes</taxon>
        <taxon>Eurotiomycetidae</taxon>
        <taxon>Eurotiales</taxon>
        <taxon>Aspergillaceae</taxon>
        <taxon>Aspergillus</taxon>
        <taxon>Aspergillus subgen. Fumigati</taxon>
    </lineage>
</organism>
<feature type="compositionally biased region" description="Polar residues" evidence="1">
    <location>
        <begin position="532"/>
        <end position="548"/>
    </location>
</feature>
<feature type="compositionally biased region" description="Polar residues" evidence="1">
    <location>
        <begin position="876"/>
        <end position="905"/>
    </location>
</feature>
<evidence type="ECO:0000256" key="1">
    <source>
        <dbReference type="SAM" id="MobiDB-lite"/>
    </source>
</evidence>
<dbReference type="PANTHER" id="PTHR24216:SF65">
    <property type="entry name" value="PAXILLIN-LIKE PROTEIN 1"/>
    <property type="match status" value="1"/>
</dbReference>
<dbReference type="RefSeq" id="XP_024687899.1">
    <property type="nucleotide sequence ID" value="XM_024830566.1"/>
</dbReference>
<protein>
    <submittedName>
        <fullName evidence="3">Uncharacterized protein</fullName>
    </submittedName>
</protein>
<keyword evidence="2" id="KW-0472">Membrane</keyword>
<feature type="region of interest" description="Disordered" evidence="1">
    <location>
        <begin position="175"/>
        <end position="237"/>
    </location>
</feature>
<feature type="compositionally biased region" description="Polar residues" evidence="1">
    <location>
        <begin position="305"/>
        <end position="318"/>
    </location>
</feature>
<dbReference type="EMBL" id="MSZS01000001">
    <property type="protein sequence ID" value="PKX99304.1"/>
    <property type="molecule type" value="Genomic_DNA"/>
</dbReference>
<keyword evidence="2" id="KW-0812">Transmembrane</keyword>
<dbReference type="AlphaFoldDB" id="A0A2I1CNU2"/>
<keyword evidence="2" id="KW-1133">Transmembrane helix</keyword>
<dbReference type="OrthoDB" id="10259622at2759"/>
<dbReference type="OMA" id="CSITPKD"/>
<proteinExistence type="predicted"/>
<feature type="compositionally biased region" description="Polar residues" evidence="1">
    <location>
        <begin position="18"/>
        <end position="40"/>
    </location>
</feature>
<feature type="region of interest" description="Disordered" evidence="1">
    <location>
        <begin position="613"/>
        <end position="632"/>
    </location>
</feature>
<dbReference type="VEuPathDB" id="FungiDB:P174DRAFT_468954"/>
<reference evidence="4" key="1">
    <citation type="journal article" date="2018" name="Proc. Natl. Acad. Sci. U.S.A.">
        <title>Linking secondary metabolites to gene clusters through genome sequencing of six diverse Aspergillus species.</title>
        <authorList>
            <person name="Kaerboelling I."/>
            <person name="Vesth T.C."/>
            <person name="Frisvad J.C."/>
            <person name="Nybo J.L."/>
            <person name="Theobald S."/>
            <person name="Kuo A."/>
            <person name="Bowyer P."/>
            <person name="Matsuda Y."/>
            <person name="Mondo S."/>
            <person name="Lyhne E.K."/>
            <person name="Kogle M.E."/>
            <person name="Clum A."/>
            <person name="Lipzen A."/>
            <person name="Salamov A."/>
            <person name="Ngan C.Y."/>
            <person name="Daum C."/>
            <person name="Chiniquy J."/>
            <person name="Barry K."/>
            <person name="LaButti K."/>
            <person name="Haridas S."/>
            <person name="Simmons B.A."/>
            <person name="Magnuson J.K."/>
            <person name="Mortensen U.H."/>
            <person name="Larsen T.O."/>
            <person name="Grigoriev I.V."/>
            <person name="Baker S.E."/>
            <person name="Andersen M.R."/>
        </authorList>
    </citation>
    <scope>NUCLEOTIDE SEQUENCE [LARGE SCALE GENOMIC DNA]</scope>
    <source>
        <strain evidence="4">IBT 16806</strain>
    </source>
</reference>